<gene>
    <name evidence="1" type="ORF">MSG28_011929</name>
</gene>
<proteinExistence type="predicted"/>
<sequence length="73" mass="8566">MMLMRQIGNLEDQLPEVNEYWCWRSSTCHGTRRDGVVCAKDIQIRKRVFKKFINQCSVFKRNCASRTGVSLLI</sequence>
<evidence type="ECO:0000313" key="1">
    <source>
        <dbReference type="EMBL" id="KAI8437691.1"/>
    </source>
</evidence>
<reference evidence="1 2" key="1">
    <citation type="journal article" date="2022" name="Genome Biol. Evol.">
        <title>The Spruce Budworm Genome: Reconstructing the Evolutionary History of Antifreeze Proteins.</title>
        <authorList>
            <person name="Beliveau C."/>
            <person name="Gagne P."/>
            <person name="Picq S."/>
            <person name="Vernygora O."/>
            <person name="Keeling C.I."/>
            <person name="Pinkney K."/>
            <person name="Doucet D."/>
            <person name="Wen F."/>
            <person name="Johnston J.S."/>
            <person name="Maaroufi H."/>
            <person name="Boyle B."/>
            <person name="Laroche J."/>
            <person name="Dewar K."/>
            <person name="Juretic N."/>
            <person name="Blackburn G."/>
            <person name="Nisole A."/>
            <person name="Brunet B."/>
            <person name="Brandao M."/>
            <person name="Lumley L."/>
            <person name="Duan J."/>
            <person name="Quan G."/>
            <person name="Lucarotti C.J."/>
            <person name="Roe A.D."/>
            <person name="Sperling F.A.H."/>
            <person name="Levesque R.C."/>
            <person name="Cusson M."/>
        </authorList>
    </citation>
    <scope>NUCLEOTIDE SEQUENCE [LARGE SCALE GENOMIC DNA]</scope>
    <source>
        <strain evidence="1">Glfc:IPQL:Cfum</strain>
    </source>
</reference>
<protein>
    <submittedName>
        <fullName evidence="1">Uncharacterized protein</fullName>
    </submittedName>
</protein>
<dbReference type="Proteomes" id="UP001064048">
    <property type="component" value="Chromosome 20"/>
</dbReference>
<organism evidence="1 2">
    <name type="scientific">Choristoneura fumiferana</name>
    <name type="common">Spruce budworm moth</name>
    <name type="synonym">Archips fumiferana</name>
    <dbReference type="NCBI Taxonomy" id="7141"/>
    <lineage>
        <taxon>Eukaryota</taxon>
        <taxon>Metazoa</taxon>
        <taxon>Ecdysozoa</taxon>
        <taxon>Arthropoda</taxon>
        <taxon>Hexapoda</taxon>
        <taxon>Insecta</taxon>
        <taxon>Pterygota</taxon>
        <taxon>Neoptera</taxon>
        <taxon>Endopterygota</taxon>
        <taxon>Lepidoptera</taxon>
        <taxon>Glossata</taxon>
        <taxon>Ditrysia</taxon>
        <taxon>Tortricoidea</taxon>
        <taxon>Tortricidae</taxon>
        <taxon>Tortricinae</taxon>
        <taxon>Choristoneura</taxon>
    </lineage>
</organism>
<keyword evidence="2" id="KW-1185">Reference proteome</keyword>
<evidence type="ECO:0000313" key="2">
    <source>
        <dbReference type="Proteomes" id="UP001064048"/>
    </source>
</evidence>
<accession>A0ACC0KNH3</accession>
<comment type="caution">
    <text evidence="1">The sequence shown here is derived from an EMBL/GenBank/DDBJ whole genome shotgun (WGS) entry which is preliminary data.</text>
</comment>
<name>A0ACC0KNH3_CHOFU</name>
<dbReference type="EMBL" id="CM046120">
    <property type="protein sequence ID" value="KAI8437691.1"/>
    <property type="molecule type" value="Genomic_DNA"/>
</dbReference>